<comment type="similarity">
    <text evidence="1">Belongs to the type-I restriction system S methylase family.</text>
</comment>
<dbReference type="InterPro" id="IPR000055">
    <property type="entry name" value="Restrct_endonuc_typeI_TRD"/>
</dbReference>
<evidence type="ECO:0000256" key="4">
    <source>
        <dbReference type="SAM" id="Coils"/>
    </source>
</evidence>
<keyword evidence="3" id="KW-0238">DNA-binding</keyword>
<evidence type="ECO:0000313" key="6">
    <source>
        <dbReference type="EMBL" id="MDL5354991.1"/>
    </source>
</evidence>
<comment type="caution">
    <text evidence="6">The sequence shown here is derived from an EMBL/GenBank/DDBJ whole genome shotgun (WGS) entry which is preliminary data.</text>
</comment>
<dbReference type="GO" id="GO:0016787">
    <property type="term" value="F:hydrolase activity"/>
    <property type="evidence" value="ECO:0007669"/>
    <property type="project" value="UniProtKB-KW"/>
</dbReference>
<dbReference type="GO" id="GO:0004519">
    <property type="term" value="F:endonuclease activity"/>
    <property type="evidence" value="ECO:0007669"/>
    <property type="project" value="UniProtKB-KW"/>
</dbReference>
<keyword evidence="6" id="KW-0540">Nuclease</keyword>
<accession>A0AAW7CVK8</accession>
<organism evidence="6 7">
    <name type="scientific">Proteus faecis</name>
    <dbReference type="NCBI Taxonomy" id="2050967"/>
    <lineage>
        <taxon>Bacteria</taxon>
        <taxon>Pseudomonadati</taxon>
        <taxon>Pseudomonadota</taxon>
        <taxon>Gammaproteobacteria</taxon>
        <taxon>Enterobacterales</taxon>
        <taxon>Morganellaceae</taxon>
        <taxon>Proteus</taxon>
    </lineage>
</organism>
<evidence type="ECO:0000256" key="3">
    <source>
        <dbReference type="ARBA" id="ARBA00023125"/>
    </source>
</evidence>
<evidence type="ECO:0000256" key="1">
    <source>
        <dbReference type="ARBA" id="ARBA00010923"/>
    </source>
</evidence>
<evidence type="ECO:0000256" key="2">
    <source>
        <dbReference type="ARBA" id="ARBA00022747"/>
    </source>
</evidence>
<dbReference type="RefSeq" id="WP_286039048.1">
    <property type="nucleotide sequence ID" value="NZ_JASVWJ010000004.1"/>
</dbReference>
<dbReference type="PANTHER" id="PTHR30408:SF12">
    <property type="entry name" value="TYPE I RESTRICTION ENZYME MJAVIII SPECIFICITY SUBUNIT"/>
    <property type="match status" value="1"/>
</dbReference>
<dbReference type="SUPFAM" id="SSF116734">
    <property type="entry name" value="DNA methylase specificity domain"/>
    <property type="match status" value="2"/>
</dbReference>
<dbReference type="GO" id="GO:0003677">
    <property type="term" value="F:DNA binding"/>
    <property type="evidence" value="ECO:0007669"/>
    <property type="project" value="UniProtKB-KW"/>
</dbReference>
<dbReference type="AlphaFoldDB" id="A0AAW7CVK8"/>
<keyword evidence="6" id="KW-0255">Endonuclease</keyword>
<dbReference type="InterPro" id="IPR052021">
    <property type="entry name" value="Type-I_RS_S_subunit"/>
</dbReference>
<keyword evidence="2" id="KW-0680">Restriction system</keyword>
<name>A0AAW7CVK8_9GAMM</name>
<evidence type="ECO:0000313" key="7">
    <source>
        <dbReference type="Proteomes" id="UP001224739"/>
    </source>
</evidence>
<sequence length="419" mass="47244">MSADKKVPDIRFKGFSGEWASFNLSQITEVYDGTHQTPAYTKNGIMFLSAENIKTLTSTKFISEEAFKNEFKIFPKKNDVLMTRIGDVGTANVVENDDDKAYYVTLALLKYKQLSPYFLKNSIASPYVQKNIWLRTLHIAFPKKININEIKQIAVSCPSDKKESDGIGFFFQKLDNLINQHQQKYDKLSNIKKAMLEKMFPKPGETVPEIRFKGFSGAWKIEPFGVCFANIPNNSLSRANLNYENGITKNIHYGDILIKFGEILDATNEILPFITNDDIANKLKHATLRDGDVIIADAAEDSMVGKCTELFNINGQSIVSGLHTIAVRPTLSFASKYLGYYLNSSSYHDQLLSLMQGTKVLSISKATIQTTNVTFPKSSEEQTAIGNYFQKLDTLIEQHQQQITKLNNIKQACLSKMFI</sequence>
<feature type="coiled-coil region" evidence="4">
    <location>
        <begin position="171"/>
        <end position="198"/>
    </location>
</feature>
<dbReference type="Pfam" id="PF01420">
    <property type="entry name" value="Methylase_S"/>
    <property type="match status" value="1"/>
</dbReference>
<dbReference type="PANTHER" id="PTHR30408">
    <property type="entry name" value="TYPE-1 RESTRICTION ENZYME ECOKI SPECIFICITY PROTEIN"/>
    <property type="match status" value="1"/>
</dbReference>
<dbReference type="EC" id="3.1.21.-" evidence="6"/>
<gene>
    <name evidence="6" type="ORF">QSH02_09140</name>
</gene>
<keyword evidence="4" id="KW-0175">Coiled coil</keyword>
<dbReference type="Proteomes" id="UP001224739">
    <property type="component" value="Unassembled WGS sequence"/>
</dbReference>
<dbReference type="EMBL" id="JASVWL010000005">
    <property type="protein sequence ID" value="MDL5354991.1"/>
    <property type="molecule type" value="Genomic_DNA"/>
</dbReference>
<protein>
    <submittedName>
        <fullName evidence="6">Restriction endonuclease subunit S</fullName>
        <ecNumber evidence="6">3.1.21.-</ecNumber>
    </submittedName>
</protein>
<dbReference type="Gene3D" id="3.90.220.20">
    <property type="entry name" value="DNA methylase specificity domains"/>
    <property type="match status" value="2"/>
</dbReference>
<dbReference type="InterPro" id="IPR044946">
    <property type="entry name" value="Restrct_endonuc_typeI_TRD_sf"/>
</dbReference>
<feature type="domain" description="Type I restriction modification DNA specificity" evidence="5">
    <location>
        <begin position="269"/>
        <end position="407"/>
    </location>
</feature>
<keyword evidence="6" id="KW-0378">Hydrolase</keyword>
<dbReference type="GeneID" id="83612536"/>
<dbReference type="Gene3D" id="1.10.287.1120">
    <property type="entry name" value="Bipartite methylase S protein"/>
    <property type="match status" value="1"/>
</dbReference>
<proteinExistence type="inferred from homology"/>
<dbReference type="GO" id="GO:0009307">
    <property type="term" value="P:DNA restriction-modification system"/>
    <property type="evidence" value="ECO:0007669"/>
    <property type="project" value="UniProtKB-KW"/>
</dbReference>
<reference evidence="6" key="1">
    <citation type="submission" date="2023-06" db="EMBL/GenBank/DDBJ databases">
        <title>Acute promotion of culturable opportunistic pathogens and persistent increase of antibiotic resistance following antibiotic exposure in mouse gut microbiota.</title>
        <authorList>
            <person name="Li L."/>
            <person name="Wang B."/>
            <person name="Sun Y."/>
            <person name="Wang M."/>
            <person name="Xu H."/>
        </authorList>
    </citation>
    <scope>NUCLEOTIDE SEQUENCE</scope>
    <source>
        <strain evidence="6">EPA10_1</strain>
    </source>
</reference>
<evidence type="ECO:0000259" key="5">
    <source>
        <dbReference type="Pfam" id="PF01420"/>
    </source>
</evidence>